<evidence type="ECO:0000313" key="4">
    <source>
        <dbReference type="Proteomes" id="UP000610966"/>
    </source>
</evidence>
<evidence type="ECO:0000256" key="1">
    <source>
        <dbReference type="ARBA" id="ARBA00006484"/>
    </source>
</evidence>
<accession>A0A8J3RBD2</accession>
<dbReference type="Pfam" id="PF13561">
    <property type="entry name" value="adh_short_C2"/>
    <property type="match status" value="1"/>
</dbReference>
<keyword evidence="2" id="KW-0560">Oxidoreductase</keyword>
<dbReference type="Gene3D" id="3.40.50.720">
    <property type="entry name" value="NAD(P)-binding Rossmann-like Domain"/>
    <property type="match status" value="1"/>
</dbReference>
<proteinExistence type="inferred from homology"/>
<protein>
    <submittedName>
        <fullName evidence="3">Oxidoreductase</fullName>
    </submittedName>
</protein>
<dbReference type="FunFam" id="3.40.50.720:FF:000084">
    <property type="entry name" value="Short-chain dehydrogenase reductase"/>
    <property type="match status" value="1"/>
</dbReference>
<dbReference type="GO" id="GO:0030497">
    <property type="term" value="P:fatty acid elongation"/>
    <property type="evidence" value="ECO:0007669"/>
    <property type="project" value="TreeGrafter"/>
</dbReference>
<dbReference type="Proteomes" id="UP000610966">
    <property type="component" value="Unassembled WGS sequence"/>
</dbReference>
<comment type="similarity">
    <text evidence="1">Belongs to the short-chain dehydrogenases/reductases (SDR) family.</text>
</comment>
<dbReference type="PROSITE" id="PS00061">
    <property type="entry name" value="ADH_SHORT"/>
    <property type="match status" value="1"/>
</dbReference>
<dbReference type="GO" id="GO:0016616">
    <property type="term" value="F:oxidoreductase activity, acting on the CH-OH group of donors, NAD or NADP as acceptor"/>
    <property type="evidence" value="ECO:0007669"/>
    <property type="project" value="TreeGrafter"/>
</dbReference>
<evidence type="ECO:0000313" key="3">
    <source>
        <dbReference type="EMBL" id="GIH72577.1"/>
    </source>
</evidence>
<dbReference type="AlphaFoldDB" id="A0A8J3RBD2"/>
<dbReference type="PANTHER" id="PTHR42760">
    <property type="entry name" value="SHORT-CHAIN DEHYDROGENASES/REDUCTASES FAMILY MEMBER"/>
    <property type="match status" value="1"/>
</dbReference>
<dbReference type="RefSeq" id="WP_204018234.1">
    <property type="nucleotide sequence ID" value="NZ_BOOG01000055.1"/>
</dbReference>
<dbReference type="InterPro" id="IPR002347">
    <property type="entry name" value="SDR_fam"/>
</dbReference>
<dbReference type="PRINTS" id="PR00080">
    <property type="entry name" value="SDRFAMILY"/>
</dbReference>
<dbReference type="InterPro" id="IPR036291">
    <property type="entry name" value="NAD(P)-bd_dom_sf"/>
</dbReference>
<dbReference type="CDD" id="cd05233">
    <property type="entry name" value="SDR_c"/>
    <property type="match status" value="1"/>
</dbReference>
<dbReference type="PRINTS" id="PR00081">
    <property type="entry name" value="GDHRDH"/>
</dbReference>
<dbReference type="InterPro" id="IPR020904">
    <property type="entry name" value="Sc_DH/Rdtase_CS"/>
</dbReference>
<keyword evidence="4" id="KW-1185">Reference proteome</keyword>
<reference evidence="3" key="1">
    <citation type="submission" date="2021-01" db="EMBL/GenBank/DDBJ databases">
        <title>Whole genome shotgun sequence of Sphaerimonospora thailandensis NBRC 107569.</title>
        <authorList>
            <person name="Komaki H."/>
            <person name="Tamura T."/>
        </authorList>
    </citation>
    <scope>NUCLEOTIDE SEQUENCE</scope>
    <source>
        <strain evidence="3">NBRC 107569</strain>
    </source>
</reference>
<name>A0A8J3RBD2_9ACTN</name>
<evidence type="ECO:0000256" key="2">
    <source>
        <dbReference type="ARBA" id="ARBA00023002"/>
    </source>
</evidence>
<sequence length="251" mass="26204">MTSASPFPVVIVTGGSRGIGREIVERLARQGRAVLFTHSASDTDAAEVERACGVGAPVWGVRLDITAPDAPARLFDLAESKGKLVALVNNAGVTGPLGPFTSLRDDDLRRITEVNLVATARLCREAARRWSDRPSGERRDIVNVSSIAARTGAPHEYVVYAATKAAINALTVGLAKELASSGIHVNAVCPGTTNTTIHARAGDADRPQRVAASIPMRRPAQPAEIAAAVSWLLSPEAGYVTGTLLDVAGGL</sequence>
<dbReference type="EMBL" id="BOOG01000055">
    <property type="protein sequence ID" value="GIH72577.1"/>
    <property type="molecule type" value="Genomic_DNA"/>
</dbReference>
<dbReference type="PANTHER" id="PTHR42760:SF40">
    <property type="entry name" value="3-OXOACYL-[ACYL-CARRIER-PROTEIN] REDUCTASE, CHLOROPLASTIC"/>
    <property type="match status" value="1"/>
</dbReference>
<comment type="caution">
    <text evidence="3">The sequence shown here is derived from an EMBL/GenBank/DDBJ whole genome shotgun (WGS) entry which is preliminary data.</text>
</comment>
<dbReference type="SUPFAM" id="SSF51735">
    <property type="entry name" value="NAD(P)-binding Rossmann-fold domains"/>
    <property type="match status" value="1"/>
</dbReference>
<organism evidence="3 4">
    <name type="scientific">Sphaerimonospora thailandensis</name>
    <dbReference type="NCBI Taxonomy" id="795644"/>
    <lineage>
        <taxon>Bacteria</taxon>
        <taxon>Bacillati</taxon>
        <taxon>Actinomycetota</taxon>
        <taxon>Actinomycetes</taxon>
        <taxon>Streptosporangiales</taxon>
        <taxon>Streptosporangiaceae</taxon>
        <taxon>Sphaerimonospora</taxon>
    </lineage>
</organism>
<gene>
    <name evidence="3" type="ORF">Mth01_48300</name>
</gene>